<name>E3NHL5_CAERE</name>
<keyword evidence="3" id="KW-1185">Reference proteome</keyword>
<dbReference type="EMBL" id="DS268680">
    <property type="protein sequence ID" value="EFO98302.1"/>
    <property type="molecule type" value="Genomic_DNA"/>
</dbReference>
<protein>
    <submittedName>
        <fullName evidence="2">Uncharacterized protein</fullName>
    </submittedName>
</protein>
<dbReference type="InParanoid" id="E3NHL5"/>
<proteinExistence type="predicted"/>
<evidence type="ECO:0000313" key="3">
    <source>
        <dbReference type="Proteomes" id="UP000008281"/>
    </source>
</evidence>
<dbReference type="AlphaFoldDB" id="E3NHL5"/>
<organism evidence="3">
    <name type="scientific">Caenorhabditis remanei</name>
    <name type="common">Caenorhabditis vulgaris</name>
    <dbReference type="NCBI Taxonomy" id="31234"/>
    <lineage>
        <taxon>Eukaryota</taxon>
        <taxon>Metazoa</taxon>
        <taxon>Ecdysozoa</taxon>
        <taxon>Nematoda</taxon>
        <taxon>Chromadorea</taxon>
        <taxon>Rhabditida</taxon>
        <taxon>Rhabditina</taxon>
        <taxon>Rhabditomorpha</taxon>
        <taxon>Rhabditoidea</taxon>
        <taxon>Rhabditidae</taxon>
        <taxon>Peloderinae</taxon>
        <taxon>Caenorhabditis</taxon>
    </lineage>
</organism>
<feature type="region of interest" description="Disordered" evidence="1">
    <location>
        <begin position="171"/>
        <end position="194"/>
    </location>
</feature>
<dbReference type="KEGG" id="crq:GCK72_016660"/>
<evidence type="ECO:0000256" key="1">
    <source>
        <dbReference type="SAM" id="MobiDB-lite"/>
    </source>
</evidence>
<dbReference type="Proteomes" id="UP000008281">
    <property type="component" value="Unassembled WGS sequence"/>
</dbReference>
<dbReference type="CTD" id="9810334"/>
<sequence>MHCGSIRVTCERAVEPRPLIQKRPHSYSLSVTCVVQPPQFVPHGFSPRNTTTTPTFCTEKTAPTQNSLHCQFDSVRTQTKVFAGKSKQTISITPIISEEEVFEEKFKKEFPEYIERKKEKYTWKQFYHKRMEKKQKKQEEKMNKLVSKIGKSTAIQRSATSKTKLIDIAGSTSEKKPSKLCPLPSNQARTGTDPKNRQVITTLHGPTKIRRVPPVAITRTFTQQGASTKKTTPLMRKCLQMMRK</sequence>
<gene>
    <name evidence="2" type="ORF">CRE_21575</name>
</gene>
<reference evidence="2" key="1">
    <citation type="submission" date="2007-07" db="EMBL/GenBank/DDBJ databases">
        <title>PCAP assembly of the Caenorhabditis remanei genome.</title>
        <authorList>
            <consortium name="The Caenorhabditis remanei Sequencing Consortium"/>
            <person name="Wilson R.K."/>
        </authorList>
    </citation>
    <scope>NUCLEOTIDE SEQUENCE [LARGE SCALE GENOMIC DNA]</scope>
    <source>
        <strain evidence="2">PB4641</strain>
    </source>
</reference>
<dbReference type="GeneID" id="9810334"/>
<evidence type="ECO:0000313" key="2">
    <source>
        <dbReference type="EMBL" id="EFO98302.1"/>
    </source>
</evidence>
<accession>E3NHL5</accession>
<dbReference type="eggNOG" id="KOG2821">
    <property type="taxonomic scope" value="Eukaryota"/>
</dbReference>
<dbReference type="HOGENOM" id="CLU_099574_0_0_1"/>
<dbReference type="RefSeq" id="XP_003092108.2">
    <property type="nucleotide sequence ID" value="XM_003092060.2"/>
</dbReference>
<dbReference type="STRING" id="31234.E3NHL5"/>